<protein>
    <recommendedName>
        <fullName evidence="1">Thioredoxin-like fold domain-containing protein</fullName>
    </recommendedName>
</protein>
<evidence type="ECO:0000313" key="2">
    <source>
        <dbReference type="EMBL" id="KAK4144241.1"/>
    </source>
</evidence>
<dbReference type="InterPro" id="IPR050931">
    <property type="entry name" value="Mito_Protein_Transport_Metaxin"/>
</dbReference>
<dbReference type="GO" id="GO:0007005">
    <property type="term" value="P:mitochondrion organization"/>
    <property type="evidence" value="ECO:0007669"/>
    <property type="project" value="TreeGrafter"/>
</dbReference>
<dbReference type="Pfam" id="PF17172">
    <property type="entry name" value="GST_N_4"/>
    <property type="match status" value="1"/>
</dbReference>
<accession>A0AAN6V658</accession>
<sequence>MATAPSGAASWRKMQIPRPLQQLFNHFPLHTYDANPLPERSQYLTSSDLPTLYVFSTESDARLGLPSFNPGCLKWQTLLRLAKLDFHVLPSTNHASPTGSLPFLLPSRTTSPPTTPPLPIPASNLLAYARKQQQQPKNKSQSQPFPDLDSTLPARSQAYLSLITLSLRNAWLHALYLDPSHTRLLQDLYVRPASSSRSVQAALLYQLRRAAAEQIITSTGGKVVSLSPVNSAAGVDEEAVYAAARDALDALATLLRESRTGWAFGREEPGVFDATLFSYVHLMVEYMSDEGVAAEAAAGGGGGVALGRLVREAGDGELVRHRERMLRVAWPEWDGYRR</sequence>
<dbReference type="InterPro" id="IPR012336">
    <property type="entry name" value="Thioredoxin-like_fold"/>
</dbReference>
<keyword evidence="3" id="KW-1185">Reference proteome</keyword>
<dbReference type="RefSeq" id="XP_062637612.1">
    <property type="nucleotide sequence ID" value="XM_062783681.1"/>
</dbReference>
<dbReference type="PANTHER" id="PTHR12289">
    <property type="entry name" value="METAXIN RELATED"/>
    <property type="match status" value="1"/>
</dbReference>
<dbReference type="PANTHER" id="PTHR12289:SF44">
    <property type="entry name" value="OUTER MEMBRANE PROTEIN (SAM35), PUTATIVE (AFU_ORTHOLOGUE AFUA_1G13180)-RELATED"/>
    <property type="match status" value="1"/>
</dbReference>
<proteinExistence type="predicted"/>
<dbReference type="GO" id="GO:0001401">
    <property type="term" value="C:SAM complex"/>
    <property type="evidence" value="ECO:0007669"/>
    <property type="project" value="TreeGrafter"/>
</dbReference>
<evidence type="ECO:0000259" key="1">
    <source>
        <dbReference type="Pfam" id="PF17172"/>
    </source>
</evidence>
<comment type="caution">
    <text evidence="2">The sequence shown here is derived from an EMBL/GenBank/DDBJ whole genome shotgun (WGS) entry which is preliminary data.</text>
</comment>
<reference evidence="2" key="2">
    <citation type="submission" date="2023-05" db="EMBL/GenBank/DDBJ databases">
        <authorList>
            <consortium name="Lawrence Berkeley National Laboratory"/>
            <person name="Steindorff A."/>
            <person name="Hensen N."/>
            <person name="Bonometti L."/>
            <person name="Westerberg I."/>
            <person name="Brannstrom I.O."/>
            <person name="Guillou S."/>
            <person name="Cros-Aarteil S."/>
            <person name="Calhoun S."/>
            <person name="Haridas S."/>
            <person name="Kuo A."/>
            <person name="Mondo S."/>
            <person name="Pangilinan J."/>
            <person name="Riley R."/>
            <person name="Labutti K."/>
            <person name="Andreopoulos B."/>
            <person name="Lipzen A."/>
            <person name="Chen C."/>
            <person name="Yanf M."/>
            <person name="Daum C."/>
            <person name="Ng V."/>
            <person name="Clum A."/>
            <person name="Ohm R."/>
            <person name="Martin F."/>
            <person name="Silar P."/>
            <person name="Natvig D."/>
            <person name="Lalanne C."/>
            <person name="Gautier V."/>
            <person name="Ament-Velasquez S.L."/>
            <person name="Kruys A."/>
            <person name="Hutchinson M.I."/>
            <person name="Powell A.J."/>
            <person name="Barry K."/>
            <person name="Miller A.N."/>
            <person name="Grigoriev I.V."/>
            <person name="Debuchy R."/>
            <person name="Gladieux P."/>
            <person name="Thoren M.H."/>
            <person name="Johannesson H."/>
        </authorList>
    </citation>
    <scope>NUCLEOTIDE SEQUENCE</scope>
    <source>
        <strain evidence="2">CBS 141.50</strain>
    </source>
</reference>
<dbReference type="GeneID" id="87820294"/>
<feature type="domain" description="Thioredoxin-like fold" evidence="1">
    <location>
        <begin position="70"/>
        <end position="180"/>
    </location>
</feature>
<reference evidence="2" key="1">
    <citation type="journal article" date="2023" name="Mol. Phylogenet. Evol.">
        <title>Genome-scale phylogeny and comparative genomics of the fungal order Sordariales.</title>
        <authorList>
            <person name="Hensen N."/>
            <person name="Bonometti L."/>
            <person name="Westerberg I."/>
            <person name="Brannstrom I.O."/>
            <person name="Guillou S."/>
            <person name="Cros-Aarteil S."/>
            <person name="Calhoun S."/>
            <person name="Haridas S."/>
            <person name="Kuo A."/>
            <person name="Mondo S."/>
            <person name="Pangilinan J."/>
            <person name="Riley R."/>
            <person name="LaButti K."/>
            <person name="Andreopoulos B."/>
            <person name="Lipzen A."/>
            <person name="Chen C."/>
            <person name="Yan M."/>
            <person name="Daum C."/>
            <person name="Ng V."/>
            <person name="Clum A."/>
            <person name="Steindorff A."/>
            <person name="Ohm R.A."/>
            <person name="Martin F."/>
            <person name="Silar P."/>
            <person name="Natvig D.O."/>
            <person name="Lalanne C."/>
            <person name="Gautier V."/>
            <person name="Ament-Velasquez S.L."/>
            <person name="Kruys A."/>
            <person name="Hutchinson M.I."/>
            <person name="Powell A.J."/>
            <person name="Barry K."/>
            <person name="Miller A.N."/>
            <person name="Grigoriev I.V."/>
            <person name="Debuchy R."/>
            <person name="Gladieux P."/>
            <person name="Hiltunen Thoren M."/>
            <person name="Johannesson H."/>
        </authorList>
    </citation>
    <scope>NUCLEOTIDE SEQUENCE</scope>
    <source>
        <strain evidence="2">CBS 141.50</strain>
    </source>
</reference>
<evidence type="ECO:0000313" key="3">
    <source>
        <dbReference type="Proteomes" id="UP001302676"/>
    </source>
</evidence>
<dbReference type="AlphaFoldDB" id="A0AAN6V658"/>
<organism evidence="2 3">
    <name type="scientific">Dichotomopilus funicola</name>
    <dbReference type="NCBI Taxonomy" id="1934379"/>
    <lineage>
        <taxon>Eukaryota</taxon>
        <taxon>Fungi</taxon>
        <taxon>Dikarya</taxon>
        <taxon>Ascomycota</taxon>
        <taxon>Pezizomycotina</taxon>
        <taxon>Sordariomycetes</taxon>
        <taxon>Sordariomycetidae</taxon>
        <taxon>Sordariales</taxon>
        <taxon>Chaetomiaceae</taxon>
        <taxon>Dichotomopilus</taxon>
    </lineage>
</organism>
<name>A0AAN6V658_9PEZI</name>
<gene>
    <name evidence="2" type="ORF">C8A04DRAFT_36873</name>
</gene>
<dbReference type="Proteomes" id="UP001302676">
    <property type="component" value="Unassembled WGS sequence"/>
</dbReference>
<dbReference type="EMBL" id="MU853579">
    <property type="protein sequence ID" value="KAK4144241.1"/>
    <property type="molecule type" value="Genomic_DNA"/>
</dbReference>